<sequence>MVAISEENQGQRVSVRYLLQGQAPGEQDVLFTDVLGHLEQWGPTTAGIRRKNGQLVEVEIAKIVAAKVIPPEPKRRSSSA</sequence>
<dbReference type="AlphaFoldDB" id="A0A6J7E9W9"/>
<feature type="domain" description="Histone acetyltransferase Rv0428c-like SH3" evidence="1">
    <location>
        <begin position="9"/>
        <end position="67"/>
    </location>
</feature>
<dbReference type="Pfam" id="PF24551">
    <property type="entry name" value="SH3_Rv0428c"/>
    <property type="match status" value="1"/>
</dbReference>
<protein>
    <submittedName>
        <fullName evidence="2">Unannotated protein</fullName>
    </submittedName>
</protein>
<dbReference type="InterPro" id="IPR056934">
    <property type="entry name" value="SH3_Rv0428c"/>
</dbReference>
<accession>A0A6J7E9W9</accession>
<organism evidence="2">
    <name type="scientific">freshwater metagenome</name>
    <dbReference type="NCBI Taxonomy" id="449393"/>
    <lineage>
        <taxon>unclassified sequences</taxon>
        <taxon>metagenomes</taxon>
        <taxon>ecological metagenomes</taxon>
    </lineage>
</organism>
<gene>
    <name evidence="2" type="ORF">UFOPK3401_01204</name>
</gene>
<dbReference type="EMBL" id="CAFBLM010000062">
    <property type="protein sequence ID" value="CAB4878135.1"/>
    <property type="molecule type" value="Genomic_DNA"/>
</dbReference>
<evidence type="ECO:0000259" key="1">
    <source>
        <dbReference type="Pfam" id="PF24551"/>
    </source>
</evidence>
<evidence type="ECO:0000313" key="2">
    <source>
        <dbReference type="EMBL" id="CAB4878135.1"/>
    </source>
</evidence>
<reference evidence="2" key="1">
    <citation type="submission" date="2020-05" db="EMBL/GenBank/DDBJ databases">
        <authorList>
            <person name="Chiriac C."/>
            <person name="Salcher M."/>
            <person name="Ghai R."/>
            <person name="Kavagutti S V."/>
        </authorList>
    </citation>
    <scope>NUCLEOTIDE SEQUENCE</scope>
</reference>
<proteinExistence type="predicted"/>
<name>A0A6J7E9W9_9ZZZZ</name>